<keyword evidence="1" id="KW-0472">Membrane</keyword>
<organism evidence="2 3">
    <name type="scientific">Candidatus Taylorbacteria bacterium RIFCSPLOWO2_12_FULL_43_20</name>
    <dbReference type="NCBI Taxonomy" id="1802332"/>
    <lineage>
        <taxon>Bacteria</taxon>
        <taxon>Candidatus Tayloriibacteriota</taxon>
    </lineage>
</organism>
<proteinExistence type="predicted"/>
<dbReference type="Proteomes" id="UP000177269">
    <property type="component" value="Unassembled WGS sequence"/>
</dbReference>
<feature type="transmembrane region" description="Helical" evidence="1">
    <location>
        <begin position="12"/>
        <end position="33"/>
    </location>
</feature>
<keyword evidence="1" id="KW-0812">Transmembrane</keyword>
<accession>A0A1G2P1E7</accession>
<evidence type="ECO:0000313" key="3">
    <source>
        <dbReference type="Proteomes" id="UP000177269"/>
    </source>
</evidence>
<protein>
    <submittedName>
        <fullName evidence="2">Uncharacterized protein</fullName>
    </submittedName>
</protein>
<keyword evidence="1" id="KW-1133">Transmembrane helix</keyword>
<reference evidence="2 3" key="1">
    <citation type="journal article" date="2016" name="Nat. Commun.">
        <title>Thousands of microbial genomes shed light on interconnected biogeochemical processes in an aquifer system.</title>
        <authorList>
            <person name="Anantharaman K."/>
            <person name="Brown C.T."/>
            <person name="Hug L.A."/>
            <person name="Sharon I."/>
            <person name="Castelle C.J."/>
            <person name="Probst A.J."/>
            <person name="Thomas B.C."/>
            <person name="Singh A."/>
            <person name="Wilkins M.J."/>
            <person name="Karaoz U."/>
            <person name="Brodie E.L."/>
            <person name="Williams K.H."/>
            <person name="Hubbard S.S."/>
            <person name="Banfield J.F."/>
        </authorList>
    </citation>
    <scope>NUCLEOTIDE SEQUENCE [LARGE SCALE GENOMIC DNA]</scope>
</reference>
<dbReference type="EMBL" id="MHSK01000017">
    <property type="protein sequence ID" value="OHA42165.1"/>
    <property type="molecule type" value="Genomic_DNA"/>
</dbReference>
<name>A0A1G2P1E7_9BACT</name>
<evidence type="ECO:0000256" key="1">
    <source>
        <dbReference type="SAM" id="Phobius"/>
    </source>
</evidence>
<gene>
    <name evidence="2" type="ORF">A3G52_00205</name>
</gene>
<dbReference type="AlphaFoldDB" id="A0A1G2P1E7"/>
<sequence>METLVKADIFFFVTTIVVVIVALGLVVAIYYVIKILKNMKYISEKIKNESDNIIEDITALRGRVKEEGFRAAHVYKFFKGVFKRRSYAKRGKDDHQV</sequence>
<comment type="caution">
    <text evidence="2">The sequence shown here is derived from an EMBL/GenBank/DDBJ whole genome shotgun (WGS) entry which is preliminary data.</text>
</comment>
<evidence type="ECO:0000313" key="2">
    <source>
        <dbReference type="EMBL" id="OHA42165.1"/>
    </source>
</evidence>